<dbReference type="STRING" id="391735.Veis_0189"/>
<evidence type="ECO:0000313" key="1">
    <source>
        <dbReference type="EMBL" id="ABM55981.1"/>
    </source>
</evidence>
<evidence type="ECO:0008006" key="3">
    <source>
        <dbReference type="Google" id="ProtNLM"/>
    </source>
</evidence>
<dbReference type="InterPro" id="IPR011008">
    <property type="entry name" value="Dimeric_a/b-barrel"/>
</dbReference>
<dbReference type="RefSeq" id="WP_011808000.1">
    <property type="nucleotide sequence ID" value="NC_008786.1"/>
</dbReference>
<gene>
    <name evidence="1" type="ordered locus">Veis_0189</name>
</gene>
<dbReference type="eggNOG" id="COG2329">
    <property type="taxonomic scope" value="Bacteria"/>
</dbReference>
<dbReference type="EMBL" id="CP000542">
    <property type="protein sequence ID" value="ABM55981.1"/>
    <property type="molecule type" value="Genomic_DNA"/>
</dbReference>
<proteinExistence type="predicted"/>
<dbReference type="AlphaFoldDB" id="A1WEC4"/>
<organism evidence="1 2">
    <name type="scientific">Verminephrobacter eiseniae (strain EF01-2)</name>
    <dbReference type="NCBI Taxonomy" id="391735"/>
    <lineage>
        <taxon>Bacteria</taxon>
        <taxon>Pseudomonadati</taxon>
        <taxon>Pseudomonadota</taxon>
        <taxon>Betaproteobacteria</taxon>
        <taxon>Burkholderiales</taxon>
        <taxon>Comamonadaceae</taxon>
        <taxon>Verminephrobacter</taxon>
    </lineage>
</organism>
<reference evidence="2" key="1">
    <citation type="submission" date="2006-12" db="EMBL/GenBank/DDBJ databases">
        <title>Complete sequence of chromosome 1 of Verminephrobacter eiseniae EF01-2.</title>
        <authorList>
            <person name="Copeland A."/>
            <person name="Lucas S."/>
            <person name="Lapidus A."/>
            <person name="Barry K."/>
            <person name="Detter J.C."/>
            <person name="Glavina del Rio T."/>
            <person name="Dalin E."/>
            <person name="Tice H."/>
            <person name="Pitluck S."/>
            <person name="Chertkov O."/>
            <person name="Brettin T."/>
            <person name="Bruce D."/>
            <person name="Han C."/>
            <person name="Tapia R."/>
            <person name="Gilna P."/>
            <person name="Schmutz J."/>
            <person name="Larimer F."/>
            <person name="Land M."/>
            <person name="Hauser L."/>
            <person name="Kyrpides N."/>
            <person name="Kim E."/>
            <person name="Stahl D."/>
            <person name="Richardson P."/>
        </authorList>
    </citation>
    <scope>NUCLEOTIDE SEQUENCE [LARGE SCALE GENOMIC DNA]</scope>
    <source>
        <strain evidence="2">EF01-2</strain>
    </source>
</reference>
<dbReference type="Proteomes" id="UP000000374">
    <property type="component" value="Chromosome"/>
</dbReference>
<protein>
    <recommendedName>
        <fullName evidence="3">ABM domain-containing protein</fullName>
    </recommendedName>
</protein>
<dbReference type="SUPFAM" id="SSF54909">
    <property type="entry name" value="Dimeric alpha+beta barrel"/>
    <property type="match status" value="1"/>
</dbReference>
<keyword evidence="2" id="KW-1185">Reference proteome</keyword>
<name>A1WEC4_VEREI</name>
<dbReference type="Gene3D" id="3.30.70.100">
    <property type="match status" value="1"/>
</dbReference>
<dbReference type="KEGG" id="vei:Veis_0189"/>
<dbReference type="HOGENOM" id="CLU_149845_0_0_4"/>
<evidence type="ECO:0000313" key="2">
    <source>
        <dbReference type="Proteomes" id="UP000000374"/>
    </source>
</evidence>
<sequence>MISASFIFNQREYDDEYFALDGRIAEIAKATQGYIGEEAWQNLENGKVCTVYYWEGREGLRELMASAEHLRAKSQSAQWLAGYQVVVSEVIATYGTKDYDHLLNKRPFDLGGWKGPPASP</sequence>
<dbReference type="GeneID" id="76458938"/>
<accession>A1WEC4</accession>